<organism evidence="2">
    <name type="scientific">Vanderwaltozyma polyspora (strain ATCC 22028 / DSM 70294 / BCRC 21397 / CBS 2163 / NBRC 10782 / NRRL Y-8283 / UCD 57-17)</name>
    <name type="common">Kluyveromyces polysporus</name>
    <dbReference type="NCBI Taxonomy" id="436907"/>
    <lineage>
        <taxon>Eukaryota</taxon>
        <taxon>Fungi</taxon>
        <taxon>Dikarya</taxon>
        <taxon>Ascomycota</taxon>
        <taxon>Saccharomycotina</taxon>
        <taxon>Saccharomycetes</taxon>
        <taxon>Saccharomycetales</taxon>
        <taxon>Saccharomycetaceae</taxon>
        <taxon>Vanderwaltozyma</taxon>
    </lineage>
</organism>
<proteinExistence type="predicted"/>
<gene>
    <name evidence="1" type="ORF">Kpol_309p3</name>
</gene>
<dbReference type="KEGG" id="vpo:Kpol_309p3"/>
<dbReference type="GeneID" id="5542659"/>
<dbReference type="Proteomes" id="UP000000267">
    <property type="component" value="Unassembled WGS sequence"/>
</dbReference>
<dbReference type="EMBL" id="DS480528">
    <property type="protein sequence ID" value="EDO14635.1"/>
    <property type="molecule type" value="Genomic_DNA"/>
</dbReference>
<dbReference type="eggNOG" id="ENOG502SAGQ">
    <property type="taxonomic scope" value="Eukaryota"/>
</dbReference>
<dbReference type="RefSeq" id="XP_001642493.1">
    <property type="nucleotide sequence ID" value="XM_001642443.1"/>
</dbReference>
<sequence length="346" mass="39768">MGTDGYRREWYEIGYKNDSICNGNGNGYCNDTIGISLADKCCHMISLEISKSCSPGYIDKILDCIPNGLYIKKIWGRLMDDRNDSLQLFITFVKYMIKNGFKLNDSMNYRFQFIQLESINLDPSIIYLNSNVDSNFVTCMTLDCNAENLLHLVNLNSLHSLSLTTHASTSLETVVYGWRRSILVNENRWKNLKYLCLPDLSSPKLFHELFSVLPSLVIFEVSLPPNVVNEIPLLSMNYMHKKIDYNSSSAFKKASKLDLLGITDEKIIIDINIGSTGLSRTSYNANIEKTDYYIQKAKETYCYIKKKKPMLKRGIQMNNKIETRNKRVRMPNIKMNTSVNSFFGFK</sequence>
<keyword evidence="2" id="KW-1185">Reference proteome</keyword>
<evidence type="ECO:0000313" key="1">
    <source>
        <dbReference type="EMBL" id="EDO14635.1"/>
    </source>
</evidence>
<protein>
    <submittedName>
        <fullName evidence="1">Uncharacterized protein</fullName>
    </submittedName>
</protein>
<dbReference type="InParanoid" id="A7TSW9"/>
<dbReference type="PhylomeDB" id="A7TSW9"/>
<name>A7TSW9_VANPO</name>
<evidence type="ECO:0000313" key="2">
    <source>
        <dbReference type="Proteomes" id="UP000000267"/>
    </source>
</evidence>
<dbReference type="AlphaFoldDB" id="A7TSW9"/>
<dbReference type="OMA" id="ITHNIED"/>
<dbReference type="HOGENOM" id="CLU_802144_0_0_1"/>
<accession>A7TSW9</accession>
<reference evidence="1 2" key="1">
    <citation type="journal article" date="2007" name="Proc. Natl. Acad. Sci. U.S.A.">
        <title>Independent sorting-out of thousands of duplicated gene pairs in two yeast species descended from a whole-genome duplication.</title>
        <authorList>
            <person name="Scannell D.R."/>
            <person name="Frank A.C."/>
            <person name="Conant G.C."/>
            <person name="Byrne K.P."/>
            <person name="Woolfit M."/>
            <person name="Wolfe K.H."/>
        </authorList>
    </citation>
    <scope>NUCLEOTIDE SEQUENCE [LARGE SCALE GENOMIC DNA]</scope>
    <source>
        <strain evidence="2">ATCC 22028 / DSM 70294 / BCRC 21397 / CBS 2163 / NBRC 10782 / NRRL Y-8283 / UCD 57-17</strain>
    </source>
</reference>